<evidence type="ECO:0000256" key="1">
    <source>
        <dbReference type="SAM" id="MobiDB-lite"/>
    </source>
</evidence>
<feature type="region of interest" description="Disordered" evidence="1">
    <location>
        <begin position="176"/>
        <end position="195"/>
    </location>
</feature>
<gene>
    <name evidence="2" type="ORF">GCM10008938_41380</name>
</gene>
<dbReference type="EMBL" id="BMOD01000022">
    <property type="protein sequence ID" value="GGJ51079.1"/>
    <property type="molecule type" value="Genomic_DNA"/>
</dbReference>
<comment type="caution">
    <text evidence="2">The sequence shown here is derived from an EMBL/GenBank/DDBJ whole genome shotgun (WGS) entry which is preliminary data.</text>
</comment>
<name>A0ABQ2D9U1_9DEIO</name>
<evidence type="ECO:0000313" key="3">
    <source>
        <dbReference type="Proteomes" id="UP000632222"/>
    </source>
</evidence>
<organism evidence="2 3">
    <name type="scientific">Deinococcus roseus</name>
    <dbReference type="NCBI Taxonomy" id="392414"/>
    <lineage>
        <taxon>Bacteria</taxon>
        <taxon>Thermotogati</taxon>
        <taxon>Deinococcota</taxon>
        <taxon>Deinococci</taxon>
        <taxon>Deinococcales</taxon>
        <taxon>Deinococcaceae</taxon>
        <taxon>Deinococcus</taxon>
    </lineage>
</organism>
<evidence type="ECO:0000313" key="2">
    <source>
        <dbReference type="EMBL" id="GGJ51079.1"/>
    </source>
</evidence>
<sequence>MLDPRLIKNMRLFSSREDLELYLDFVGELLNRLELENSDPRFHVNPVSGNSFSLPFTINNRYICRMVKKSGLYGVQTLHAGLDFIQDWEVLARPSKWAFAQRNHDLPDCPPRMMFYPMPLFRDHQNQIVEQLITISKRELAVARATPMRKVHSSDVYLLMTDPDFREDILSGMEWTSSTAPPQTRKQKRLSDVSQ</sequence>
<dbReference type="RefSeq" id="WP_189006264.1">
    <property type="nucleotide sequence ID" value="NZ_BMOD01000022.1"/>
</dbReference>
<dbReference type="Proteomes" id="UP000632222">
    <property type="component" value="Unassembled WGS sequence"/>
</dbReference>
<reference evidence="3" key="1">
    <citation type="journal article" date="2019" name="Int. J. Syst. Evol. Microbiol.">
        <title>The Global Catalogue of Microorganisms (GCM) 10K type strain sequencing project: providing services to taxonomists for standard genome sequencing and annotation.</title>
        <authorList>
            <consortium name="The Broad Institute Genomics Platform"/>
            <consortium name="The Broad Institute Genome Sequencing Center for Infectious Disease"/>
            <person name="Wu L."/>
            <person name="Ma J."/>
        </authorList>
    </citation>
    <scope>NUCLEOTIDE SEQUENCE [LARGE SCALE GENOMIC DNA]</scope>
    <source>
        <strain evidence="3">JCM 14370</strain>
    </source>
</reference>
<accession>A0ABQ2D9U1</accession>
<protein>
    <submittedName>
        <fullName evidence="2">Uncharacterized protein</fullName>
    </submittedName>
</protein>
<keyword evidence="3" id="KW-1185">Reference proteome</keyword>
<proteinExistence type="predicted"/>